<dbReference type="AlphaFoldDB" id="A0A812WQE8"/>
<evidence type="ECO:0000313" key="2">
    <source>
        <dbReference type="Proteomes" id="UP000649617"/>
    </source>
</evidence>
<evidence type="ECO:0000313" key="1">
    <source>
        <dbReference type="EMBL" id="CAE7698191.1"/>
    </source>
</evidence>
<proteinExistence type="predicted"/>
<gene>
    <name evidence="1" type="ORF">SPIL2461_LOCUS19614</name>
</gene>
<comment type="caution">
    <text evidence="1">The sequence shown here is derived from an EMBL/GenBank/DDBJ whole genome shotgun (WGS) entry which is preliminary data.</text>
</comment>
<dbReference type="Proteomes" id="UP000649617">
    <property type="component" value="Unassembled WGS sequence"/>
</dbReference>
<sequence length="253" mass="28983">MAGRWISTTCANHLSVQDAMWHEAVQSAHGNGSCSVDTLQRISWSRQCCKSYPANACNKVAKRMTPCRDEADFQPGKIRQNYCVLFDQPENASCTRHGCRWNNARCDCSDQEGCASLAGRWISNTCADYLSEQGAAWHKAVQLAHGNGSCSVDTLQHISWSQECCKSYPANACYKTLKRMTPCRDEADFRPDANNCSILLAERDPESYLCEIGFRVQGYYSQLWRIKWERIWRLNWKLRLFRGILDLSSQWRN</sequence>
<protein>
    <submittedName>
        <fullName evidence="1">Uncharacterized protein</fullName>
    </submittedName>
</protein>
<dbReference type="EMBL" id="CAJNIZ010044692">
    <property type="protein sequence ID" value="CAE7698191.1"/>
    <property type="molecule type" value="Genomic_DNA"/>
</dbReference>
<dbReference type="OrthoDB" id="421662at2759"/>
<reference evidence="1" key="1">
    <citation type="submission" date="2021-02" db="EMBL/GenBank/DDBJ databases">
        <authorList>
            <person name="Dougan E. K."/>
            <person name="Rhodes N."/>
            <person name="Thang M."/>
            <person name="Chan C."/>
        </authorList>
    </citation>
    <scope>NUCLEOTIDE SEQUENCE</scope>
</reference>
<accession>A0A812WQE8</accession>
<name>A0A812WQE8_SYMPI</name>
<keyword evidence="2" id="KW-1185">Reference proteome</keyword>
<organism evidence="1 2">
    <name type="scientific">Symbiodinium pilosum</name>
    <name type="common">Dinoflagellate</name>
    <dbReference type="NCBI Taxonomy" id="2952"/>
    <lineage>
        <taxon>Eukaryota</taxon>
        <taxon>Sar</taxon>
        <taxon>Alveolata</taxon>
        <taxon>Dinophyceae</taxon>
        <taxon>Suessiales</taxon>
        <taxon>Symbiodiniaceae</taxon>
        <taxon>Symbiodinium</taxon>
    </lineage>
</organism>